<evidence type="ECO:0000256" key="4">
    <source>
        <dbReference type="ARBA" id="ARBA00022490"/>
    </source>
</evidence>
<comment type="caution">
    <text evidence="12">The sequence shown here is derived from an EMBL/GenBank/DDBJ whole genome shotgun (WGS) entry which is preliminary data.</text>
</comment>
<feature type="compositionally biased region" description="Basic and acidic residues" evidence="10">
    <location>
        <begin position="289"/>
        <end position="302"/>
    </location>
</feature>
<dbReference type="AlphaFoldDB" id="A0A8H6F2E8"/>
<dbReference type="Pfam" id="PF04065">
    <property type="entry name" value="Not3"/>
    <property type="match status" value="1"/>
</dbReference>
<gene>
    <name evidence="12" type="primary">NOT3</name>
    <name evidence="12" type="ORF">FOB64_003672</name>
</gene>
<organism evidence="12 13">
    <name type="scientific">Candida albicans</name>
    <name type="common">Yeast</name>
    <dbReference type="NCBI Taxonomy" id="5476"/>
    <lineage>
        <taxon>Eukaryota</taxon>
        <taxon>Fungi</taxon>
        <taxon>Dikarya</taxon>
        <taxon>Ascomycota</taxon>
        <taxon>Saccharomycotina</taxon>
        <taxon>Pichiomycetes</taxon>
        <taxon>Debaryomycetaceae</taxon>
        <taxon>Candida/Lodderomyces clade</taxon>
        <taxon>Candida</taxon>
    </lineage>
</organism>
<dbReference type="GO" id="GO:0030015">
    <property type="term" value="C:CCR4-NOT core complex"/>
    <property type="evidence" value="ECO:0007669"/>
    <property type="project" value="InterPro"/>
</dbReference>
<keyword evidence="6" id="KW-0805">Transcription regulation</keyword>
<feature type="region of interest" description="Disordered" evidence="10">
    <location>
        <begin position="459"/>
        <end position="478"/>
    </location>
</feature>
<evidence type="ECO:0000259" key="11">
    <source>
        <dbReference type="Pfam" id="PF04065"/>
    </source>
</evidence>
<feature type="region of interest" description="Disordered" evidence="10">
    <location>
        <begin position="126"/>
        <end position="160"/>
    </location>
</feature>
<keyword evidence="4" id="KW-0963">Cytoplasm</keyword>
<dbReference type="PANTHER" id="PTHR23326">
    <property type="entry name" value="CCR4 NOT-RELATED"/>
    <property type="match status" value="1"/>
</dbReference>
<comment type="subcellular location">
    <subcellularLocation>
        <location evidence="2">Cytoplasm</location>
    </subcellularLocation>
    <subcellularLocation>
        <location evidence="1">Nucleus</location>
    </subcellularLocation>
</comment>
<evidence type="ECO:0000256" key="3">
    <source>
        <dbReference type="ARBA" id="ARBA00007682"/>
    </source>
</evidence>
<evidence type="ECO:0000256" key="2">
    <source>
        <dbReference type="ARBA" id="ARBA00004496"/>
    </source>
</evidence>
<feature type="compositionally biased region" description="Polar residues" evidence="10">
    <location>
        <begin position="322"/>
        <end position="335"/>
    </location>
</feature>
<dbReference type="InterPro" id="IPR007207">
    <property type="entry name" value="Not_N"/>
</dbReference>
<feature type="compositionally biased region" description="Low complexity" evidence="10">
    <location>
        <begin position="459"/>
        <end position="472"/>
    </location>
</feature>
<feature type="region of interest" description="Disordered" evidence="10">
    <location>
        <begin position="289"/>
        <end position="394"/>
    </location>
</feature>
<evidence type="ECO:0000256" key="1">
    <source>
        <dbReference type="ARBA" id="ARBA00004123"/>
    </source>
</evidence>
<keyword evidence="8" id="KW-0539">Nucleus</keyword>
<dbReference type="GO" id="GO:0006355">
    <property type="term" value="P:regulation of DNA-templated transcription"/>
    <property type="evidence" value="ECO:0007669"/>
    <property type="project" value="InterPro"/>
</dbReference>
<accession>A0A8H6F2E8</accession>
<protein>
    <submittedName>
        <fullName evidence="12">General negative regulator of transcription subunit 3</fullName>
    </submittedName>
</protein>
<feature type="coiled-coil region" evidence="9">
    <location>
        <begin position="44"/>
        <end position="74"/>
    </location>
</feature>
<evidence type="ECO:0000256" key="5">
    <source>
        <dbReference type="ARBA" id="ARBA00022491"/>
    </source>
</evidence>
<feature type="domain" description="CCR4-Not complex component Not N-terminal" evidence="11">
    <location>
        <begin position="2"/>
        <end position="276"/>
    </location>
</feature>
<name>A0A8H6F2E8_CANAX</name>
<feature type="compositionally biased region" description="Low complexity" evidence="10">
    <location>
        <begin position="365"/>
        <end position="384"/>
    </location>
</feature>
<keyword evidence="5" id="KW-0678">Repressor</keyword>
<evidence type="ECO:0000256" key="8">
    <source>
        <dbReference type="ARBA" id="ARBA00023242"/>
    </source>
</evidence>
<evidence type="ECO:0000313" key="13">
    <source>
        <dbReference type="Proteomes" id="UP000536275"/>
    </source>
</evidence>
<dbReference type="GO" id="GO:0005634">
    <property type="term" value="C:nucleus"/>
    <property type="evidence" value="ECO:0007669"/>
    <property type="project" value="UniProtKB-SubCell"/>
</dbReference>
<reference evidence="12 13" key="1">
    <citation type="submission" date="2020-03" db="EMBL/GenBank/DDBJ databases">
        <title>FDA dAtabase for Regulatory Grade micrObial Sequences (FDA-ARGOS): Supporting development and validation of Infectious Disease Dx tests.</title>
        <authorList>
            <person name="Campos J."/>
            <person name="Goldberg B."/>
            <person name="Tallon L."/>
            <person name="Sadzewicz L."/>
            <person name="Vavikolanu K."/>
            <person name="Mehta A."/>
            <person name="Aluvathingal J."/>
            <person name="Nadendla S."/>
            <person name="Nandy P."/>
            <person name="Geyer C."/>
            <person name="Yan Y."/>
            <person name="Sichtig H."/>
        </authorList>
    </citation>
    <scope>NUCLEOTIDE SEQUENCE [LARGE SCALE GENOMIC DNA]</scope>
    <source>
        <strain evidence="12 13">FDAARGOS_656</strain>
    </source>
</reference>
<proteinExistence type="inferred from homology"/>
<comment type="similarity">
    <text evidence="3">Belongs to the CNOT2/3/5 family.</text>
</comment>
<evidence type="ECO:0000256" key="9">
    <source>
        <dbReference type="SAM" id="Coils"/>
    </source>
</evidence>
<dbReference type="EMBL" id="JABWAD010000050">
    <property type="protein sequence ID" value="KAF6068820.1"/>
    <property type="molecule type" value="Genomic_DNA"/>
</dbReference>
<evidence type="ECO:0000256" key="6">
    <source>
        <dbReference type="ARBA" id="ARBA00023015"/>
    </source>
</evidence>
<dbReference type="InterPro" id="IPR040168">
    <property type="entry name" value="Not2/3/5"/>
</dbReference>
<dbReference type="Proteomes" id="UP000536275">
    <property type="component" value="Unassembled WGS sequence"/>
</dbReference>
<feature type="compositionally biased region" description="Acidic residues" evidence="10">
    <location>
        <begin position="131"/>
        <end position="160"/>
    </location>
</feature>
<keyword evidence="7" id="KW-0804">Transcription</keyword>
<evidence type="ECO:0000256" key="7">
    <source>
        <dbReference type="ARBA" id="ARBA00023163"/>
    </source>
</evidence>
<evidence type="ECO:0000313" key="12">
    <source>
        <dbReference type="EMBL" id="KAF6068820.1"/>
    </source>
</evidence>
<feature type="compositionally biased region" description="Polar residues" evidence="10">
    <location>
        <begin position="349"/>
        <end position="358"/>
    </location>
</feature>
<keyword evidence="9" id="KW-0175">Coiled coil</keyword>
<sequence>MSNRKLQKEIDIIFKKIQEGLQDFDYHYERYESIQNTEDDSDNQREKEKLANDLKKEIKKLQKFREQIKHWLQNDTVHTLGPVGTSYESKLAENKSLIEDSMETYKLVEKQSKLKTFSNQSIMMTFMDSTNGDDDDDDDDSDDDELFSGSDEDEEDEYSDLPEDAVNAIHFFKDSILQLREQTHKLDHEYEKLAAKKLRKNNLATIEAKKEKIQSTIGNNKFHQKKLKKLLRQLTSGVVTEFNLIWLLKDDLNKYLESNGDYEFTRETELYDDIFNQIAAVEEDYSEIHEDNHDHSHSHLEKTSTANGTHHESATTTATAAKNSSVTTRTSQSPILTKANGHIKELSVESGSPTTSRSKLSKIHTNTSQSSTHSNTSSSTHAQAPRQSPELTSPAIVKTLRPATAPSKPVGTLKWSAAAAAAIPDVQEKPELVETESNGSSVHKTVSKDQYEEKINYQSPAPTQQQQQPQTSVESKTLSTTQSLASSITDNINLDKYKEVIKNSNLTKTELGLFSDMNLARVPPGIQDLVISFASKRNNDNFKVLVDSTEFNQFALPLHKPYLPEIVQPSYYSQYTSTSFKHPTPLVKFQSYWNQVRANFGFQKLMDEIKSLTLQNNADNLPIIAELTFVLFYGFYYGVTPAENLIAESYLFELGWKPYKNQSEDGSNNLSTGSISLSDINGSKSKSNRSSNYYFWFKRVKLISRGEDMGQPSNIEFGDYQVFDLSFWEIFVKYGFKFDYNFCQMEPSKTLF</sequence>
<dbReference type="GO" id="GO:0005737">
    <property type="term" value="C:cytoplasm"/>
    <property type="evidence" value="ECO:0007669"/>
    <property type="project" value="UniProtKB-SubCell"/>
</dbReference>
<evidence type="ECO:0000256" key="10">
    <source>
        <dbReference type="SAM" id="MobiDB-lite"/>
    </source>
</evidence>